<dbReference type="EMBL" id="CP077062">
    <property type="protein sequence ID" value="QWZ08785.1"/>
    <property type="molecule type" value="Genomic_DNA"/>
</dbReference>
<evidence type="ECO:0000256" key="6">
    <source>
        <dbReference type="SAM" id="MobiDB-lite"/>
    </source>
</evidence>
<dbReference type="PANTHER" id="PTHR21716">
    <property type="entry name" value="TRANSMEMBRANE PROTEIN"/>
    <property type="match status" value="1"/>
</dbReference>
<organism evidence="8 9">
    <name type="scientific">Nocardioides panacis</name>
    <dbReference type="NCBI Taxonomy" id="2849501"/>
    <lineage>
        <taxon>Bacteria</taxon>
        <taxon>Bacillati</taxon>
        <taxon>Actinomycetota</taxon>
        <taxon>Actinomycetes</taxon>
        <taxon>Propionibacteriales</taxon>
        <taxon>Nocardioidaceae</taxon>
        <taxon>Nocardioides</taxon>
    </lineage>
</organism>
<name>A0A975SZD3_9ACTN</name>
<feature type="compositionally biased region" description="Basic and acidic residues" evidence="6">
    <location>
        <begin position="446"/>
        <end position="459"/>
    </location>
</feature>
<evidence type="ECO:0000256" key="1">
    <source>
        <dbReference type="ARBA" id="ARBA00004141"/>
    </source>
</evidence>
<feature type="transmembrane region" description="Helical" evidence="7">
    <location>
        <begin position="144"/>
        <end position="171"/>
    </location>
</feature>
<feature type="transmembrane region" description="Helical" evidence="7">
    <location>
        <begin position="307"/>
        <end position="329"/>
    </location>
</feature>
<comment type="subcellular location">
    <subcellularLocation>
        <location evidence="1">Membrane</location>
        <topology evidence="1">Multi-pass membrane protein</topology>
    </subcellularLocation>
</comment>
<evidence type="ECO:0000313" key="8">
    <source>
        <dbReference type="EMBL" id="QWZ08785.1"/>
    </source>
</evidence>
<feature type="transmembrane region" description="Helical" evidence="7">
    <location>
        <begin position="68"/>
        <end position="95"/>
    </location>
</feature>
<feature type="region of interest" description="Disordered" evidence="6">
    <location>
        <begin position="347"/>
        <end position="543"/>
    </location>
</feature>
<dbReference type="GO" id="GO:0016020">
    <property type="term" value="C:membrane"/>
    <property type="evidence" value="ECO:0007669"/>
    <property type="project" value="UniProtKB-SubCell"/>
</dbReference>
<dbReference type="InterPro" id="IPR002549">
    <property type="entry name" value="AI-2E-like"/>
</dbReference>
<dbReference type="GO" id="GO:0055085">
    <property type="term" value="P:transmembrane transport"/>
    <property type="evidence" value="ECO:0007669"/>
    <property type="project" value="TreeGrafter"/>
</dbReference>
<keyword evidence="5 7" id="KW-0472">Membrane</keyword>
<comment type="similarity">
    <text evidence="2">Belongs to the autoinducer-2 exporter (AI-2E) (TC 2.A.86) family.</text>
</comment>
<dbReference type="AlphaFoldDB" id="A0A975SZD3"/>
<gene>
    <name evidence="8" type="ORF">KRR39_02720</name>
</gene>
<feature type="compositionally biased region" description="Basic residues" evidence="6">
    <location>
        <begin position="359"/>
        <end position="381"/>
    </location>
</feature>
<feature type="transmembrane region" description="Helical" evidence="7">
    <location>
        <begin position="203"/>
        <end position="226"/>
    </location>
</feature>
<feature type="transmembrane region" description="Helical" evidence="7">
    <location>
        <begin position="267"/>
        <end position="287"/>
    </location>
</feature>
<keyword evidence="3 7" id="KW-0812">Transmembrane</keyword>
<evidence type="ECO:0000256" key="2">
    <source>
        <dbReference type="ARBA" id="ARBA00009773"/>
    </source>
</evidence>
<dbReference type="KEGG" id="nps:KRR39_02720"/>
<protein>
    <submittedName>
        <fullName evidence="8">AI-2E family transporter</fullName>
    </submittedName>
</protein>
<feature type="compositionally biased region" description="Basic and acidic residues" evidence="6">
    <location>
        <begin position="494"/>
        <end position="516"/>
    </location>
</feature>
<proteinExistence type="inferred from homology"/>
<feature type="transmembrane region" description="Helical" evidence="7">
    <location>
        <begin position="39"/>
        <end position="56"/>
    </location>
</feature>
<sequence>MSQTAAPGTEWPLPRGLIVLLGAAAASLTIGGIREASEIIGPVFLALVLTVAVHPLRGYLVGSHRWPAWAGTLAAILAAYVVVSSVVVAVAYTLAQFAGLLPHYQEDLTNLVTSATDAWSRAGLPQQQADAVNQSFDPERLVSAVTAVVSGLVGTASSLFFLFVLLLFMAIDATHFPAKLAEERGRRLAVVSGLEAFAHGTRLYLVVATVFGFVVAVLDTVFLYFTPIPDPLLWGLLAFITNYIPNIGFVVGVIPPAVLGLFEGGPGLMLTVIVVYSLLNAVIQSVIQPRVVGETVGLSGTVTFVSLVFWAWVLGAVGALFAVPLTLLVKCLLIDVDGRASWVGPLLDGAPAAPPGGRGPRRPRGARRGGGRPRPRRRPGRRAAAAVSGPLSSATHRDPAPLSGPREQQVARGRPLGQRSGEQARGPVHPAPGEVAAAGRVQGPPVHRDRCPGADDRAGLGRLHRTHVAGRQAGRPAGDRDQGQVDRAAGLVGDRGHRVDERRVAGEPHGPRRRPDQVPGHAVGPVRQGTRPVDREGQSHGQG</sequence>
<evidence type="ECO:0000256" key="3">
    <source>
        <dbReference type="ARBA" id="ARBA00022692"/>
    </source>
</evidence>
<evidence type="ECO:0000256" key="4">
    <source>
        <dbReference type="ARBA" id="ARBA00022989"/>
    </source>
</evidence>
<feature type="transmembrane region" description="Helical" evidence="7">
    <location>
        <begin position="12"/>
        <end position="33"/>
    </location>
</feature>
<reference evidence="8" key="1">
    <citation type="submission" date="2021-06" db="EMBL/GenBank/DDBJ databases">
        <title>Complete genome sequence of Nocardioides sp. G188.</title>
        <authorList>
            <person name="Im W.-T."/>
        </authorList>
    </citation>
    <scope>NUCLEOTIDE SEQUENCE</scope>
    <source>
        <strain evidence="8">G188</strain>
    </source>
</reference>
<keyword evidence="4 7" id="KW-1133">Transmembrane helix</keyword>
<feature type="compositionally biased region" description="Basic and acidic residues" evidence="6">
    <location>
        <begin position="532"/>
        <end position="543"/>
    </location>
</feature>
<keyword evidence="9" id="KW-1185">Reference proteome</keyword>
<evidence type="ECO:0000313" key="9">
    <source>
        <dbReference type="Proteomes" id="UP000683575"/>
    </source>
</evidence>
<dbReference type="Pfam" id="PF01594">
    <property type="entry name" value="AI-2E_transport"/>
    <property type="match status" value="1"/>
</dbReference>
<dbReference type="PANTHER" id="PTHR21716:SF64">
    <property type="entry name" value="AI-2 TRANSPORT PROTEIN TQSA"/>
    <property type="match status" value="1"/>
</dbReference>
<feature type="transmembrane region" description="Helical" evidence="7">
    <location>
        <begin position="232"/>
        <end position="255"/>
    </location>
</feature>
<evidence type="ECO:0000256" key="5">
    <source>
        <dbReference type="ARBA" id="ARBA00023136"/>
    </source>
</evidence>
<dbReference type="Proteomes" id="UP000683575">
    <property type="component" value="Chromosome"/>
</dbReference>
<evidence type="ECO:0000256" key="7">
    <source>
        <dbReference type="SAM" id="Phobius"/>
    </source>
</evidence>
<accession>A0A975SZD3</accession>